<keyword evidence="2 6" id="KW-0963">Cytoplasm</keyword>
<dbReference type="GO" id="GO:0006511">
    <property type="term" value="P:ubiquitin-dependent protein catabolic process"/>
    <property type="evidence" value="ECO:0007669"/>
    <property type="project" value="InterPro"/>
</dbReference>
<dbReference type="AlphaFoldDB" id="A0A1R0GRL8"/>
<feature type="domain" description="Proteasome alpha-type subunits" evidence="7">
    <location>
        <begin position="8"/>
        <end position="30"/>
    </location>
</feature>
<evidence type="ECO:0000256" key="5">
    <source>
        <dbReference type="PROSITE-ProRule" id="PRU00808"/>
    </source>
</evidence>
<evidence type="ECO:0000256" key="1">
    <source>
        <dbReference type="ARBA" id="ARBA00002000"/>
    </source>
</evidence>
<dbReference type="GO" id="GO:0005634">
    <property type="term" value="C:nucleus"/>
    <property type="evidence" value="ECO:0007669"/>
    <property type="project" value="UniProtKB-SubCell"/>
</dbReference>
<dbReference type="GO" id="GO:0019773">
    <property type="term" value="C:proteasome core complex, alpha-subunit complex"/>
    <property type="evidence" value="ECO:0007669"/>
    <property type="project" value="UniProtKB-UniRule"/>
</dbReference>
<keyword evidence="9" id="KW-1185">Reference proteome</keyword>
<dbReference type="InterPro" id="IPR000426">
    <property type="entry name" value="Proteasome_asu_N"/>
</dbReference>
<gene>
    <name evidence="8" type="ORF">AYI68_g6411</name>
</gene>
<comment type="similarity">
    <text evidence="5 6">Belongs to the peptidase T1A family.</text>
</comment>
<dbReference type="EMBL" id="LSSL01004349">
    <property type="protein sequence ID" value="OLY79520.1"/>
    <property type="molecule type" value="Genomic_DNA"/>
</dbReference>
<comment type="subcellular location">
    <subcellularLocation>
        <location evidence="6">Cytoplasm</location>
    </subcellularLocation>
    <subcellularLocation>
        <location evidence="6">Nucleus</location>
    </subcellularLocation>
</comment>
<reference evidence="8 9" key="1">
    <citation type="journal article" date="2016" name="Mol. Biol. Evol.">
        <title>Genome-Wide Survey of Gut Fungi (Harpellales) Reveals the First Horizontally Transferred Ubiquitin Gene from a Mosquito Host.</title>
        <authorList>
            <person name="Wang Y."/>
            <person name="White M.M."/>
            <person name="Kvist S."/>
            <person name="Moncalvo J.M."/>
        </authorList>
    </citation>
    <scope>NUCLEOTIDE SEQUENCE [LARGE SCALE GENOMIC DNA]</scope>
    <source>
        <strain evidence="8 9">ALG-7-W6</strain>
    </source>
</reference>
<organism evidence="8 9">
    <name type="scientific">Smittium mucronatum</name>
    <dbReference type="NCBI Taxonomy" id="133383"/>
    <lineage>
        <taxon>Eukaryota</taxon>
        <taxon>Fungi</taxon>
        <taxon>Fungi incertae sedis</taxon>
        <taxon>Zoopagomycota</taxon>
        <taxon>Kickxellomycotina</taxon>
        <taxon>Harpellomycetes</taxon>
        <taxon>Harpellales</taxon>
        <taxon>Legeriomycetaceae</taxon>
        <taxon>Smittium</taxon>
    </lineage>
</organism>
<comment type="caution">
    <text evidence="8">The sequence shown here is derived from an EMBL/GenBank/DDBJ whole genome shotgun (WGS) entry which is preliminary data.</text>
</comment>
<dbReference type="SMART" id="SM00948">
    <property type="entry name" value="Proteasome_A_N"/>
    <property type="match status" value="1"/>
</dbReference>
<evidence type="ECO:0000256" key="6">
    <source>
        <dbReference type="RuleBase" id="RU000551"/>
    </source>
</evidence>
<dbReference type="InterPro" id="IPR050115">
    <property type="entry name" value="Proteasome_alpha"/>
</dbReference>
<dbReference type="SUPFAM" id="SSF56235">
    <property type="entry name" value="N-terminal nucleophile aminohydrolases (Ntn hydrolases)"/>
    <property type="match status" value="1"/>
</dbReference>
<evidence type="ECO:0000313" key="8">
    <source>
        <dbReference type="EMBL" id="OLY79520.1"/>
    </source>
</evidence>
<keyword evidence="3 5" id="KW-0647">Proteasome</keyword>
<evidence type="ECO:0000256" key="2">
    <source>
        <dbReference type="ARBA" id="ARBA00022490"/>
    </source>
</evidence>
<dbReference type="PROSITE" id="PS00388">
    <property type="entry name" value="PROTEASOME_ALPHA_1"/>
    <property type="match status" value="1"/>
</dbReference>
<comment type="function">
    <text evidence="1">The proteasome is a multicatalytic proteinase complex which is characterized by its ability to cleave peptides with Arg, Phe, Tyr, Leu, and Glu adjacent to the leaving group at neutral or slightly basic pH. The proteasome has an ATP-dependent proteolytic activity.</text>
</comment>
<keyword evidence="4 6" id="KW-0539">Nucleus</keyword>
<evidence type="ECO:0000259" key="7">
    <source>
        <dbReference type="PROSITE" id="PS00388"/>
    </source>
</evidence>
<sequence length="253" mass="28087">MTSVGTGYDLSVSTYSPDGRLFQVEYAGKAVDNSGTTIGIRTKDGVVLAVEKIIPTKLEVPGSNKRIFSIDKHIGFASSGWMPDVKGLVARAREEAWEYQKLYKVPTPSKILAERIGMYIQAYTLYSSVRPFGAMPIMASVDKDGPQLYMFETSGAYYGYRGCATGKAKQLARTELEKLDIDSLSIRDAIKEAARIIYTVHDDSKDKLFELELAWVSQESGNVFSKVPQDIFDEAVQYAKRANDDDSDDDDDL</sequence>
<dbReference type="Gene3D" id="3.60.20.10">
    <property type="entry name" value="Glutamine Phosphoribosylpyrophosphate, subunit 1, domain 1"/>
    <property type="match status" value="1"/>
</dbReference>
<dbReference type="FunFam" id="3.60.20.10:FF:000007">
    <property type="entry name" value="Proteasome subunit alpha type"/>
    <property type="match status" value="1"/>
</dbReference>
<protein>
    <recommendedName>
        <fullName evidence="6">Proteasome subunit alpha type</fullName>
    </recommendedName>
</protein>
<evidence type="ECO:0000313" key="9">
    <source>
        <dbReference type="Proteomes" id="UP000187455"/>
    </source>
</evidence>
<name>A0A1R0GRL8_9FUNG</name>
<dbReference type="PROSITE" id="PS51475">
    <property type="entry name" value="PROTEASOME_ALPHA_2"/>
    <property type="match status" value="1"/>
</dbReference>
<dbReference type="InterPro" id="IPR023332">
    <property type="entry name" value="Proteasome_alpha-type"/>
</dbReference>
<dbReference type="STRING" id="133383.A0A1R0GRL8"/>
<dbReference type="Proteomes" id="UP000187455">
    <property type="component" value="Unassembled WGS sequence"/>
</dbReference>
<evidence type="ECO:0000256" key="4">
    <source>
        <dbReference type="ARBA" id="ARBA00023242"/>
    </source>
</evidence>
<comment type="subunit">
    <text evidence="6">The 26S proteasome consists of a 20S proteasome core and two 19S regulatory subunits.</text>
</comment>
<dbReference type="InterPro" id="IPR029055">
    <property type="entry name" value="Ntn_hydrolases_N"/>
</dbReference>
<proteinExistence type="inferred from homology"/>
<evidence type="ECO:0000256" key="3">
    <source>
        <dbReference type="ARBA" id="ARBA00022942"/>
    </source>
</evidence>
<dbReference type="PANTHER" id="PTHR11599">
    <property type="entry name" value="PROTEASOME SUBUNIT ALPHA/BETA"/>
    <property type="match status" value="1"/>
</dbReference>
<dbReference type="Pfam" id="PF10584">
    <property type="entry name" value="Proteasome_A_N"/>
    <property type="match status" value="1"/>
</dbReference>
<dbReference type="InterPro" id="IPR001353">
    <property type="entry name" value="Proteasome_sua/b"/>
</dbReference>
<dbReference type="CDD" id="cd03751">
    <property type="entry name" value="proteasome_alpha_type_3"/>
    <property type="match status" value="1"/>
</dbReference>
<accession>A0A1R0GRL8</accession>
<dbReference type="GO" id="GO:0005737">
    <property type="term" value="C:cytoplasm"/>
    <property type="evidence" value="ECO:0007669"/>
    <property type="project" value="UniProtKB-SubCell"/>
</dbReference>
<dbReference type="OrthoDB" id="40134at2759"/>
<dbReference type="Pfam" id="PF00227">
    <property type="entry name" value="Proteasome"/>
    <property type="match status" value="1"/>
</dbReference>